<evidence type="ECO:0000256" key="2">
    <source>
        <dbReference type="ARBA" id="ARBA00022748"/>
    </source>
</evidence>
<keyword evidence="4" id="KW-0676">Redox-active center</keyword>
<evidence type="ECO:0000313" key="6">
    <source>
        <dbReference type="EMBL" id="GAG23625.1"/>
    </source>
</evidence>
<dbReference type="GO" id="GO:0016491">
    <property type="term" value="F:oxidoreductase activity"/>
    <property type="evidence" value="ECO:0007669"/>
    <property type="project" value="InterPro"/>
</dbReference>
<dbReference type="PANTHER" id="PTHR42852:SF6">
    <property type="entry name" value="THIOL:DISULFIDE INTERCHANGE PROTEIN DSBE"/>
    <property type="match status" value="1"/>
</dbReference>
<dbReference type="GO" id="GO:0016209">
    <property type="term" value="F:antioxidant activity"/>
    <property type="evidence" value="ECO:0007669"/>
    <property type="project" value="InterPro"/>
</dbReference>
<dbReference type="PANTHER" id="PTHR42852">
    <property type="entry name" value="THIOL:DISULFIDE INTERCHANGE PROTEIN DSBE"/>
    <property type="match status" value="1"/>
</dbReference>
<keyword evidence="3" id="KW-1015">Disulfide bond</keyword>
<dbReference type="EMBL" id="BARS01035887">
    <property type="protein sequence ID" value="GAG23625.1"/>
    <property type="molecule type" value="Genomic_DNA"/>
</dbReference>
<dbReference type="InterPro" id="IPR036249">
    <property type="entry name" value="Thioredoxin-like_sf"/>
</dbReference>
<feature type="domain" description="Alkyl hydroperoxide reductase subunit C/ Thiol specific antioxidant" evidence="5">
    <location>
        <begin position="136"/>
        <end position="229"/>
    </location>
</feature>
<comment type="subcellular location">
    <subcellularLocation>
        <location evidence="1">Cell envelope</location>
    </subcellularLocation>
</comment>
<dbReference type="GO" id="GO:0017004">
    <property type="term" value="P:cytochrome complex assembly"/>
    <property type="evidence" value="ECO:0007669"/>
    <property type="project" value="UniProtKB-KW"/>
</dbReference>
<dbReference type="CDD" id="cd02966">
    <property type="entry name" value="TlpA_like_family"/>
    <property type="match status" value="1"/>
</dbReference>
<reference evidence="6" key="1">
    <citation type="journal article" date="2014" name="Front. Microbiol.">
        <title>High frequency of phylogenetically diverse reductive dehalogenase-homologous genes in deep subseafloor sedimentary metagenomes.</title>
        <authorList>
            <person name="Kawai M."/>
            <person name="Futagami T."/>
            <person name="Toyoda A."/>
            <person name="Takaki Y."/>
            <person name="Nishi S."/>
            <person name="Hori S."/>
            <person name="Arai W."/>
            <person name="Tsubouchi T."/>
            <person name="Morono Y."/>
            <person name="Uchiyama I."/>
            <person name="Ito T."/>
            <person name="Fujiyama A."/>
            <person name="Inagaki F."/>
            <person name="Takami H."/>
        </authorList>
    </citation>
    <scope>NUCLEOTIDE SEQUENCE</scope>
    <source>
        <strain evidence="6">Expedition CK06-06</strain>
    </source>
</reference>
<accession>X0VZ96</accession>
<proteinExistence type="predicted"/>
<dbReference type="InterPro" id="IPR050553">
    <property type="entry name" value="Thioredoxin_ResA/DsbE_sf"/>
</dbReference>
<name>X0VZ96_9ZZZZ</name>
<dbReference type="Gene3D" id="3.40.30.10">
    <property type="entry name" value="Glutaredoxin"/>
    <property type="match status" value="1"/>
</dbReference>
<evidence type="ECO:0000259" key="5">
    <source>
        <dbReference type="Pfam" id="PF00578"/>
    </source>
</evidence>
<feature type="non-terminal residue" evidence="6">
    <location>
        <position position="1"/>
    </location>
</feature>
<organism evidence="6">
    <name type="scientific">marine sediment metagenome</name>
    <dbReference type="NCBI Taxonomy" id="412755"/>
    <lineage>
        <taxon>unclassified sequences</taxon>
        <taxon>metagenomes</taxon>
        <taxon>ecological metagenomes</taxon>
    </lineage>
</organism>
<dbReference type="AlphaFoldDB" id="X0VZ96"/>
<evidence type="ECO:0000256" key="4">
    <source>
        <dbReference type="ARBA" id="ARBA00023284"/>
    </source>
</evidence>
<evidence type="ECO:0000256" key="3">
    <source>
        <dbReference type="ARBA" id="ARBA00023157"/>
    </source>
</evidence>
<keyword evidence="2" id="KW-0201">Cytochrome c-type biogenesis</keyword>
<protein>
    <recommendedName>
        <fullName evidence="5">Alkyl hydroperoxide reductase subunit C/ Thiol specific antioxidant domain-containing protein</fullName>
    </recommendedName>
</protein>
<evidence type="ECO:0000256" key="1">
    <source>
        <dbReference type="ARBA" id="ARBA00004196"/>
    </source>
</evidence>
<gene>
    <name evidence="6" type="ORF">S01H1_55231</name>
</gene>
<feature type="non-terminal residue" evidence="6">
    <location>
        <position position="258"/>
    </location>
</feature>
<dbReference type="SUPFAM" id="SSF52833">
    <property type="entry name" value="Thioredoxin-like"/>
    <property type="match status" value="1"/>
</dbReference>
<dbReference type="Pfam" id="PF00578">
    <property type="entry name" value="AhpC-TSA"/>
    <property type="match status" value="1"/>
</dbReference>
<comment type="caution">
    <text evidence="6">The sequence shown here is derived from an EMBL/GenBank/DDBJ whole genome shotgun (WGS) entry which is preliminary data.</text>
</comment>
<dbReference type="InterPro" id="IPR000866">
    <property type="entry name" value="AhpC/TSA"/>
</dbReference>
<sequence>DFGEGHVLLAQAEAEMQPTHEGGWYLKRFTEVVYRRDGTLRRKEEIEIKNFDFTFEVLDAEFTWEAMGLPKGTKIHDNRLGINYTYDGPSEATQTQPDTTEKAQKQIPEQAKVFLEAIRAGKSNREHWRSLYALMNKPAPQLEVATWIQSKALRLADLRGKVVVLAFWGIDCAPCLGDIEGLNKIHERSASEPIVVIGVHHGIDDISEVERVMAKYKVKYPVCIDSGAGLPKNKNWSEGHTFQKYAVSAIPRPFLIDI</sequence>
<dbReference type="GO" id="GO:0030313">
    <property type="term" value="C:cell envelope"/>
    <property type="evidence" value="ECO:0007669"/>
    <property type="project" value="UniProtKB-SubCell"/>
</dbReference>